<sequence>MGPGASTFSKAPLGLFGRAYCALFSALEVTSSRYTRCTWMSSVLK</sequence>
<accession>A0A0E9TBW5</accession>
<proteinExistence type="predicted"/>
<reference evidence="1" key="1">
    <citation type="submission" date="2014-11" db="EMBL/GenBank/DDBJ databases">
        <authorList>
            <person name="Amaro Gonzalez C."/>
        </authorList>
    </citation>
    <scope>NUCLEOTIDE SEQUENCE</scope>
</reference>
<dbReference type="AlphaFoldDB" id="A0A0E9TBW5"/>
<name>A0A0E9TBW5_ANGAN</name>
<dbReference type="EMBL" id="GBXM01057481">
    <property type="protein sequence ID" value="JAH51096.1"/>
    <property type="molecule type" value="Transcribed_RNA"/>
</dbReference>
<reference evidence="1" key="2">
    <citation type="journal article" date="2015" name="Fish Shellfish Immunol.">
        <title>Early steps in the European eel (Anguilla anguilla)-Vibrio vulnificus interaction in the gills: Role of the RtxA13 toxin.</title>
        <authorList>
            <person name="Callol A."/>
            <person name="Pajuelo D."/>
            <person name="Ebbesson L."/>
            <person name="Teles M."/>
            <person name="MacKenzie S."/>
            <person name="Amaro C."/>
        </authorList>
    </citation>
    <scope>NUCLEOTIDE SEQUENCE</scope>
</reference>
<evidence type="ECO:0000313" key="1">
    <source>
        <dbReference type="EMBL" id="JAH51096.1"/>
    </source>
</evidence>
<organism evidence="1">
    <name type="scientific">Anguilla anguilla</name>
    <name type="common">European freshwater eel</name>
    <name type="synonym">Muraena anguilla</name>
    <dbReference type="NCBI Taxonomy" id="7936"/>
    <lineage>
        <taxon>Eukaryota</taxon>
        <taxon>Metazoa</taxon>
        <taxon>Chordata</taxon>
        <taxon>Craniata</taxon>
        <taxon>Vertebrata</taxon>
        <taxon>Euteleostomi</taxon>
        <taxon>Actinopterygii</taxon>
        <taxon>Neopterygii</taxon>
        <taxon>Teleostei</taxon>
        <taxon>Anguilliformes</taxon>
        <taxon>Anguillidae</taxon>
        <taxon>Anguilla</taxon>
    </lineage>
</organism>
<protein>
    <submittedName>
        <fullName evidence="1">Uncharacterized protein</fullName>
    </submittedName>
</protein>